<feature type="compositionally biased region" description="Basic and acidic residues" evidence="1">
    <location>
        <begin position="1"/>
        <end position="12"/>
    </location>
</feature>
<feature type="region of interest" description="Disordered" evidence="1">
    <location>
        <begin position="1"/>
        <end position="27"/>
    </location>
</feature>
<evidence type="ECO:0000313" key="3">
    <source>
        <dbReference type="Proteomes" id="UP000016934"/>
    </source>
</evidence>
<dbReference type="HOGENOM" id="CLU_3111885_0_0_1"/>
<reference evidence="3" key="2">
    <citation type="journal article" date="2013" name="PLoS Genet.">
        <title>Comparative genome structure, secondary metabolite, and effector coding capacity across Cochliobolus pathogens.</title>
        <authorList>
            <person name="Condon B.J."/>
            <person name="Leng Y."/>
            <person name="Wu D."/>
            <person name="Bushley K.E."/>
            <person name="Ohm R.A."/>
            <person name="Otillar R."/>
            <person name="Martin J."/>
            <person name="Schackwitz W."/>
            <person name="Grimwood J."/>
            <person name="MohdZainudin N."/>
            <person name="Xue C."/>
            <person name="Wang R."/>
            <person name="Manning V.A."/>
            <person name="Dhillon B."/>
            <person name="Tu Z.J."/>
            <person name="Steffenson B.J."/>
            <person name="Salamov A."/>
            <person name="Sun H."/>
            <person name="Lowry S."/>
            <person name="LaButti K."/>
            <person name="Han J."/>
            <person name="Copeland A."/>
            <person name="Lindquist E."/>
            <person name="Barry K."/>
            <person name="Schmutz J."/>
            <person name="Baker S.E."/>
            <person name="Ciuffetti L.M."/>
            <person name="Grigoriev I.V."/>
            <person name="Zhong S."/>
            <person name="Turgeon B.G."/>
        </authorList>
    </citation>
    <scope>NUCLEOTIDE SEQUENCE [LARGE SCALE GENOMIC DNA]</scope>
    <source>
        <strain evidence="3">ND90Pr / ATCC 201652</strain>
    </source>
</reference>
<name>M2RXQ9_COCSN</name>
<dbReference type="KEGG" id="bsc:COCSADRAFT_100400"/>
<gene>
    <name evidence="2" type="ORF">COCSADRAFT_100400</name>
</gene>
<reference evidence="2 3" key="1">
    <citation type="journal article" date="2012" name="PLoS Pathog.">
        <title>Diverse lifestyles and strategies of plant pathogenesis encoded in the genomes of eighteen Dothideomycetes fungi.</title>
        <authorList>
            <person name="Ohm R.A."/>
            <person name="Feau N."/>
            <person name="Henrissat B."/>
            <person name="Schoch C.L."/>
            <person name="Horwitz B.A."/>
            <person name="Barry K.W."/>
            <person name="Condon B.J."/>
            <person name="Copeland A.C."/>
            <person name="Dhillon B."/>
            <person name="Glaser F."/>
            <person name="Hesse C.N."/>
            <person name="Kosti I."/>
            <person name="LaButti K."/>
            <person name="Lindquist E.A."/>
            <person name="Lucas S."/>
            <person name="Salamov A.A."/>
            <person name="Bradshaw R.E."/>
            <person name="Ciuffetti L."/>
            <person name="Hamelin R.C."/>
            <person name="Kema G.H.J."/>
            <person name="Lawrence C."/>
            <person name="Scott J.A."/>
            <person name="Spatafora J.W."/>
            <person name="Turgeon B.G."/>
            <person name="de Wit P.J.G.M."/>
            <person name="Zhong S."/>
            <person name="Goodwin S.B."/>
            <person name="Grigoriev I.V."/>
        </authorList>
    </citation>
    <scope>NUCLEOTIDE SEQUENCE [LARGE SCALE GENOMIC DNA]</scope>
    <source>
        <strain evidence="3">ND90Pr / ATCC 201652</strain>
    </source>
</reference>
<sequence>IASLKKANEAIIKRRQRKKKRIQKQRVLTKRAREDLLAQRKANQQITYKER</sequence>
<proteinExistence type="predicted"/>
<protein>
    <submittedName>
        <fullName evidence="2">Uncharacterized protein</fullName>
    </submittedName>
</protein>
<dbReference type="Proteomes" id="UP000016934">
    <property type="component" value="Unassembled WGS sequence"/>
</dbReference>
<dbReference type="EMBL" id="KB445651">
    <property type="protein sequence ID" value="EMD59853.1"/>
    <property type="molecule type" value="Genomic_DNA"/>
</dbReference>
<feature type="compositionally biased region" description="Basic residues" evidence="1">
    <location>
        <begin position="13"/>
        <end position="27"/>
    </location>
</feature>
<dbReference type="GeneID" id="19129693"/>
<keyword evidence="3" id="KW-1185">Reference proteome</keyword>
<accession>M2RXQ9</accession>
<evidence type="ECO:0000256" key="1">
    <source>
        <dbReference type="SAM" id="MobiDB-lite"/>
    </source>
</evidence>
<dbReference type="RefSeq" id="XP_007704162.1">
    <property type="nucleotide sequence ID" value="XM_007705972.1"/>
</dbReference>
<dbReference type="AlphaFoldDB" id="M2RXQ9"/>
<organism evidence="2 3">
    <name type="scientific">Cochliobolus sativus (strain ND90Pr / ATCC 201652)</name>
    <name type="common">Common root rot and spot blotch fungus</name>
    <name type="synonym">Bipolaris sorokiniana</name>
    <dbReference type="NCBI Taxonomy" id="665912"/>
    <lineage>
        <taxon>Eukaryota</taxon>
        <taxon>Fungi</taxon>
        <taxon>Dikarya</taxon>
        <taxon>Ascomycota</taxon>
        <taxon>Pezizomycotina</taxon>
        <taxon>Dothideomycetes</taxon>
        <taxon>Pleosporomycetidae</taxon>
        <taxon>Pleosporales</taxon>
        <taxon>Pleosporineae</taxon>
        <taxon>Pleosporaceae</taxon>
        <taxon>Bipolaris</taxon>
    </lineage>
</organism>
<feature type="non-terminal residue" evidence="2">
    <location>
        <position position="1"/>
    </location>
</feature>
<evidence type="ECO:0000313" key="2">
    <source>
        <dbReference type="EMBL" id="EMD59853.1"/>
    </source>
</evidence>